<comment type="caution">
    <text evidence="2">The sequence shown here is derived from an EMBL/GenBank/DDBJ whole genome shotgun (WGS) entry which is preliminary data.</text>
</comment>
<reference evidence="2 3" key="1">
    <citation type="submission" date="2015-05" db="EMBL/GenBank/DDBJ databases">
        <title>Evolution of Trichinella species and genotypes.</title>
        <authorList>
            <person name="Korhonen P.K."/>
            <person name="Edoardo P."/>
            <person name="Giuseppe L.R."/>
            <person name="Gasser R.B."/>
        </authorList>
    </citation>
    <scope>NUCLEOTIDE SEQUENCE [LARGE SCALE GENOMIC DNA]</scope>
    <source>
        <strain evidence="2">ISS10</strain>
    </source>
</reference>
<name>A0A0V1LDE2_9BILA</name>
<dbReference type="EMBL" id="JYDW01000075">
    <property type="protein sequence ID" value="KRZ57443.1"/>
    <property type="molecule type" value="Genomic_DNA"/>
</dbReference>
<sequence>MTHRFLYIVTLHPLENWELAGCRRLSECGCLVPSIASFLLSKPVHQDNQRDQPPDPQMAVSAKPHNVTVEPVKTRIPHHSEHP</sequence>
<accession>A0A0V1LDE2</accession>
<feature type="compositionally biased region" description="Basic and acidic residues" evidence="1">
    <location>
        <begin position="44"/>
        <end position="53"/>
    </location>
</feature>
<keyword evidence="3" id="KW-1185">Reference proteome</keyword>
<evidence type="ECO:0000256" key="1">
    <source>
        <dbReference type="SAM" id="MobiDB-lite"/>
    </source>
</evidence>
<proteinExistence type="predicted"/>
<dbReference type="Proteomes" id="UP000054721">
    <property type="component" value="Unassembled WGS sequence"/>
</dbReference>
<evidence type="ECO:0000313" key="2">
    <source>
        <dbReference type="EMBL" id="KRZ57443.1"/>
    </source>
</evidence>
<organism evidence="2 3">
    <name type="scientific">Trichinella nativa</name>
    <dbReference type="NCBI Taxonomy" id="6335"/>
    <lineage>
        <taxon>Eukaryota</taxon>
        <taxon>Metazoa</taxon>
        <taxon>Ecdysozoa</taxon>
        <taxon>Nematoda</taxon>
        <taxon>Enoplea</taxon>
        <taxon>Dorylaimia</taxon>
        <taxon>Trichinellida</taxon>
        <taxon>Trichinellidae</taxon>
        <taxon>Trichinella</taxon>
    </lineage>
</organism>
<gene>
    <name evidence="2" type="ORF">T02_9027</name>
</gene>
<evidence type="ECO:0000313" key="3">
    <source>
        <dbReference type="Proteomes" id="UP000054721"/>
    </source>
</evidence>
<protein>
    <submittedName>
        <fullName evidence="2">Uncharacterized protein</fullName>
    </submittedName>
</protein>
<dbReference type="AlphaFoldDB" id="A0A0V1LDE2"/>
<feature type="region of interest" description="Disordered" evidence="1">
    <location>
        <begin position="43"/>
        <end position="83"/>
    </location>
</feature>